<dbReference type="Gene3D" id="1.10.287.1490">
    <property type="match status" value="1"/>
</dbReference>
<name>A0A1J5S7B9_9ZZZZ</name>
<reference evidence="2" key="1">
    <citation type="submission" date="2016-10" db="EMBL/GenBank/DDBJ databases">
        <title>Sequence of Gallionella enrichment culture.</title>
        <authorList>
            <person name="Poehlein A."/>
            <person name="Muehling M."/>
            <person name="Daniel R."/>
        </authorList>
    </citation>
    <scope>NUCLEOTIDE SEQUENCE</scope>
</reference>
<feature type="compositionally biased region" description="Polar residues" evidence="1">
    <location>
        <begin position="170"/>
        <end position="181"/>
    </location>
</feature>
<comment type="caution">
    <text evidence="2">The sequence shown here is derived from an EMBL/GenBank/DDBJ whole genome shotgun (WGS) entry which is preliminary data.</text>
</comment>
<protein>
    <submittedName>
        <fullName evidence="2">Uncharacterized protein</fullName>
    </submittedName>
</protein>
<feature type="compositionally biased region" description="Basic and acidic residues" evidence="1">
    <location>
        <begin position="143"/>
        <end position="160"/>
    </location>
</feature>
<accession>A0A1J5S7B9</accession>
<evidence type="ECO:0000256" key="1">
    <source>
        <dbReference type="SAM" id="MobiDB-lite"/>
    </source>
</evidence>
<feature type="region of interest" description="Disordered" evidence="1">
    <location>
        <begin position="143"/>
        <end position="181"/>
    </location>
</feature>
<evidence type="ECO:0000313" key="2">
    <source>
        <dbReference type="EMBL" id="OIR04369.1"/>
    </source>
</evidence>
<sequence>MEAFRDLLQRGSRLLGEVLTFTRNAEDALVAIEREKVRLDRERQALADEAAHMRVEAGERAAHLTALQDELAALRARVDRASSEHSSDRKALELRLEEALARSQQLERELQHLSAKASSDAAASRLREFADLEQRTSALERELEQTRATLKSERARRDRAISLIKPSPSGAAQENLQQATP</sequence>
<dbReference type="AlphaFoldDB" id="A0A1J5S7B9"/>
<organism evidence="2">
    <name type="scientific">mine drainage metagenome</name>
    <dbReference type="NCBI Taxonomy" id="410659"/>
    <lineage>
        <taxon>unclassified sequences</taxon>
        <taxon>metagenomes</taxon>
        <taxon>ecological metagenomes</taxon>
    </lineage>
</organism>
<gene>
    <name evidence="2" type="ORF">GALL_135690</name>
</gene>
<proteinExistence type="predicted"/>
<dbReference type="EMBL" id="MLJW01000058">
    <property type="protein sequence ID" value="OIR04369.1"/>
    <property type="molecule type" value="Genomic_DNA"/>
</dbReference>